<dbReference type="Proteomes" id="UP001497497">
    <property type="component" value="Unassembled WGS sequence"/>
</dbReference>
<keyword evidence="3" id="KW-0732">Signal</keyword>
<dbReference type="AlphaFoldDB" id="A0AAV2HMS4"/>
<proteinExistence type="predicted"/>
<keyword evidence="5" id="KW-1185">Reference proteome</keyword>
<reference evidence="4 5" key="1">
    <citation type="submission" date="2024-04" db="EMBL/GenBank/DDBJ databases">
        <authorList>
            <consortium name="Genoscope - CEA"/>
            <person name="William W."/>
        </authorList>
    </citation>
    <scope>NUCLEOTIDE SEQUENCE [LARGE SCALE GENOMIC DNA]</scope>
</reference>
<feature type="transmembrane region" description="Helical" evidence="2">
    <location>
        <begin position="120"/>
        <end position="144"/>
    </location>
</feature>
<evidence type="ECO:0000256" key="1">
    <source>
        <dbReference type="SAM" id="MobiDB-lite"/>
    </source>
</evidence>
<feature type="transmembrane region" description="Helical" evidence="2">
    <location>
        <begin position="195"/>
        <end position="216"/>
    </location>
</feature>
<protein>
    <submittedName>
        <fullName evidence="4">Uncharacterized protein</fullName>
    </submittedName>
</protein>
<keyword evidence="2" id="KW-0472">Membrane</keyword>
<accession>A0AAV2HMS4</accession>
<feature type="compositionally biased region" description="Basic and acidic residues" evidence="1">
    <location>
        <begin position="332"/>
        <end position="344"/>
    </location>
</feature>
<feature type="chain" id="PRO_5043629110" evidence="3">
    <location>
        <begin position="22"/>
        <end position="366"/>
    </location>
</feature>
<evidence type="ECO:0000256" key="3">
    <source>
        <dbReference type="SAM" id="SignalP"/>
    </source>
</evidence>
<organism evidence="4 5">
    <name type="scientific">Lymnaea stagnalis</name>
    <name type="common">Great pond snail</name>
    <name type="synonym">Helix stagnalis</name>
    <dbReference type="NCBI Taxonomy" id="6523"/>
    <lineage>
        <taxon>Eukaryota</taxon>
        <taxon>Metazoa</taxon>
        <taxon>Spiralia</taxon>
        <taxon>Lophotrochozoa</taxon>
        <taxon>Mollusca</taxon>
        <taxon>Gastropoda</taxon>
        <taxon>Heterobranchia</taxon>
        <taxon>Euthyneura</taxon>
        <taxon>Panpulmonata</taxon>
        <taxon>Hygrophila</taxon>
        <taxon>Lymnaeoidea</taxon>
        <taxon>Lymnaeidae</taxon>
        <taxon>Lymnaea</taxon>
    </lineage>
</organism>
<sequence>MWRMACRNISVLLVVTSIVLAVSGLLCIDVTALTNPNKFYPICMPWWDNEIGTDVTWFKIVAGLFSVAPGAAIFVSLFVLAYRVNKFKALIRTGVGALNHYTALYIEIKANQHLKFVRTVFWLGTLFIIASSPVGMFIIIGPYIRAMGDYVEVNHHAQANLTDRKPPPRGVSPPSYYTSTYMSISRSDLEVTIWLIYYTFAIFVVPVLLYTEILFYREWSGRMRKLANFLCCRKPQAPRWPNIDALENDENASKLAGPYVACSDGADETLGRLKTSNEAKLTKIFDAGNAIRAGRDVKQMLPMYSRQMVRSDLARQAHVASMFAGTTPGCKTPKEPAAPKRDNMKSAPNKGHGRPHVVKSADSSTT</sequence>
<feature type="region of interest" description="Disordered" evidence="1">
    <location>
        <begin position="324"/>
        <end position="366"/>
    </location>
</feature>
<feature type="transmembrane region" description="Helical" evidence="2">
    <location>
        <begin position="57"/>
        <end position="82"/>
    </location>
</feature>
<name>A0AAV2HMS4_LYMST</name>
<comment type="caution">
    <text evidence="4">The sequence shown here is derived from an EMBL/GenBank/DDBJ whole genome shotgun (WGS) entry which is preliminary data.</text>
</comment>
<dbReference type="EMBL" id="CAXITT010000155">
    <property type="protein sequence ID" value="CAL1533889.1"/>
    <property type="molecule type" value="Genomic_DNA"/>
</dbReference>
<keyword evidence="2" id="KW-0812">Transmembrane</keyword>
<evidence type="ECO:0000313" key="4">
    <source>
        <dbReference type="EMBL" id="CAL1533889.1"/>
    </source>
</evidence>
<feature type="signal peptide" evidence="3">
    <location>
        <begin position="1"/>
        <end position="21"/>
    </location>
</feature>
<evidence type="ECO:0000313" key="5">
    <source>
        <dbReference type="Proteomes" id="UP001497497"/>
    </source>
</evidence>
<keyword evidence="2" id="KW-1133">Transmembrane helix</keyword>
<evidence type="ECO:0000256" key="2">
    <source>
        <dbReference type="SAM" id="Phobius"/>
    </source>
</evidence>
<gene>
    <name evidence="4" type="ORF">GSLYS_00007849001</name>
</gene>